<organism evidence="2 3">
    <name type="scientific">Thalictrum thalictroides</name>
    <name type="common">Rue-anemone</name>
    <name type="synonym">Anemone thalictroides</name>
    <dbReference type="NCBI Taxonomy" id="46969"/>
    <lineage>
        <taxon>Eukaryota</taxon>
        <taxon>Viridiplantae</taxon>
        <taxon>Streptophyta</taxon>
        <taxon>Embryophyta</taxon>
        <taxon>Tracheophyta</taxon>
        <taxon>Spermatophyta</taxon>
        <taxon>Magnoliopsida</taxon>
        <taxon>Ranunculales</taxon>
        <taxon>Ranunculaceae</taxon>
        <taxon>Thalictroideae</taxon>
        <taxon>Thalictrum</taxon>
    </lineage>
</organism>
<protein>
    <recommendedName>
        <fullName evidence="1">At1g61320/AtMIF1 LRR domain-containing protein</fullName>
    </recommendedName>
</protein>
<evidence type="ECO:0000313" key="3">
    <source>
        <dbReference type="Proteomes" id="UP000554482"/>
    </source>
</evidence>
<reference evidence="2 3" key="1">
    <citation type="submission" date="2020-06" db="EMBL/GenBank/DDBJ databases">
        <title>Transcriptomic and genomic resources for Thalictrum thalictroides and T. hernandezii: Facilitating candidate gene discovery in an emerging model plant lineage.</title>
        <authorList>
            <person name="Arias T."/>
            <person name="Riano-Pachon D.M."/>
            <person name="Di Stilio V.S."/>
        </authorList>
    </citation>
    <scope>NUCLEOTIDE SEQUENCE [LARGE SCALE GENOMIC DNA]</scope>
    <source>
        <strain evidence="3">cv. WT478/WT964</strain>
        <tissue evidence="2">Leaves</tissue>
    </source>
</reference>
<dbReference type="Proteomes" id="UP000554482">
    <property type="component" value="Unassembled WGS sequence"/>
</dbReference>
<dbReference type="AlphaFoldDB" id="A0A7J6V7W1"/>
<dbReference type="InterPro" id="IPR050232">
    <property type="entry name" value="FBL13/AtMIF1-like"/>
</dbReference>
<dbReference type="EMBL" id="JABWDY010036866">
    <property type="protein sequence ID" value="KAF5180857.1"/>
    <property type="molecule type" value="Genomic_DNA"/>
</dbReference>
<evidence type="ECO:0000259" key="1">
    <source>
        <dbReference type="Pfam" id="PF23622"/>
    </source>
</evidence>
<dbReference type="Pfam" id="PF23622">
    <property type="entry name" value="LRR_At1g61320_AtMIF1"/>
    <property type="match status" value="1"/>
</dbReference>
<feature type="domain" description="At1g61320/AtMIF1 LRR" evidence="1">
    <location>
        <begin position="68"/>
        <end position="211"/>
    </location>
</feature>
<dbReference type="OrthoDB" id="1939276at2759"/>
<proteinExistence type="predicted"/>
<dbReference type="PANTHER" id="PTHR31900:SF30">
    <property type="entry name" value="SUPERFAMILY PROTEIN, PUTATIVE-RELATED"/>
    <property type="match status" value="1"/>
</dbReference>
<dbReference type="SUPFAM" id="SSF52047">
    <property type="entry name" value="RNI-like"/>
    <property type="match status" value="1"/>
</dbReference>
<sequence length="213" mass="24526">MVSLVDYVGIFIETPFILERGDPLRAFLLDVKYVKSLALSSWCVQILPRKIDILRSLQKLQIMKSLCTSLFNLKHLRLYLVLTKQELPGISCLLSSCPNMETLALEVDFVNQQDWVFETPVSLSFDEEQFWKSESLHFDCLQNSLKTVDIDGFVGGNFDIPFVEFLLEKPMVLECMTIDCKSNDGSMSSKEYFHFIKTTSNKVLHMRRAYSQA</sequence>
<gene>
    <name evidence="2" type="ORF">FRX31_029558</name>
</gene>
<name>A0A7J6V7W1_THATH</name>
<comment type="caution">
    <text evidence="2">The sequence shown here is derived from an EMBL/GenBank/DDBJ whole genome shotgun (WGS) entry which is preliminary data.</text>
</comment>
<dbReference type="PANTHER" id="PTHR31900">
    <property type="entry name" value="F-BOX/RNI SUPERFAMILY PROTEIN-RELATED"/>
    <property type="match status" value="1"/>
</dbReference>
<accession>A0A7J6V7W1</accession>
<evidence type="ECO:0000313" key="2">
    <source>
        <dbReference type="EMBL" id="KAF5180857.1"/>
    </source>
</evidence>
<dbReference type="InterPro" id="IPR055357">
    <property type="entry name" value="LRR_At1g61320_AtMIF1"/>
</dbReference>
<keyword evidence="3" id="KW-1185">Reference proteome</keyword>